<dbReference type="InterPro" id="IPR001094">
    <property type="entry name" value="Flavdoxin-like"/>
</dbReference>
<name>A0ABM6MSM5_9FLAO</name>
<evidence type="ECO:0000256" key="4">
    <source>
        <dbReference type="ARBA" id="ARBA00022643"/>
    </source>
</evidence>
<dbReference type="Gene3D" id="3.40.50.360">
    <property type="match status" value="1"/>
</dbReference>
<evidence type="ECO:0000256" key="5">
    <source>
        <dbReference type="ARBA" id="ARBA00022827"/>
    </source>
</evidence>
<dbReference type="SUPFAM" id="SSF52218">
    <property type="entry name" value="Flavoproteins"/>
    <property type="match status" value="1"/>
</dbReference>
<gene>
    <name evidence="11" type="ORF">BAZ09_007590</name>
</gene>
<evidence type="ECO:0000256" key="3">
    <source>
        <dbReference type="ARBA" id="ARBA00022630"/>
    </source>
</evidence>
<dbReference type="PRINTS" id="PR00369">
    <property type="entry name" value="FLAVODOXIN"/>
</dbReference>
<keyword evidence="4" id="KW-0288">FMN</keyword>
<keyword evidence="8" id="KW-0028">Amino-acid biosynthesis</keyword>
<accession>A0ABM6MSM5</accession>
<evidence type="ECO:0000259" key="10">
    <source>
        <dbReference type="PROSITE" id="PS51384"/>
    </source>
</evidence>
<keyword evidence="6" id="KW-0521">NADP</keyword>
<comment type="cofactor">
    <cofactor evidence="2">
        <name>FAD</name>
        <dbReference type="ChEBI" id="CHEBI:57692"/>
    </cofactor>
</comment>
<feature type="domain" description="FAD-binding FR-type" evidence="10">
    <location>
        <begin position="212"/>
        <end position="414"/>
    </location>
</feature>
<dbReference type="SUPFAM" id="SSF63380">
    <property type="entry name" value="Riboflavin synthase domain-like"/>
    <property type="match status" value="1"/>
</dbReference>
<evidence type="ECO:0000259" key="9">
    <source>
        <dbReference type="PROSITE" id="PS50902"/>
    </source>
</evidence>
<keyword evidence="8" id="KW-0198">Cysteine biosynthesis</keyword>
<evidence type="ECO:0000313" key="11">
    <source>
        <dbReference type="EMBL" id="ATC36085.1"/>
    </source>
</evidence>
<dbReference type="SUPFAM" id="SSF52343">
    <property type="entry name" value="Ferredoxin reductase-like, C-terminal NADP-linked domain"/>
    <property type="match status" value="1"/>
</dbReference>
<dbReference type="InterPro" id="IPR003097">
    <property type="entry name" value="CysJ-like_FAD-binding"/>
</dbReference>
<dbReference type="PANTHER" id="PTHR19384">
    <property type="entry name" value="NITRIC OXIDE SYNTHASE-RELATED"/>
    <property type="match status" value="1"/>
</dbReference>
<dbReference type="RefSeq" id="WP_009087103.1">
    <property type="nucleotide sequence ID" value="NZ_ANIW01000049.1"/>
</dbReference>
<dbReference type="InterPro" id="IPR039261">
    <property type="entry name" value="FNR_nucleotide-bd"/>
</dbReference>
<dbReference type="InterPro" id="IPR008254">
    <property type="entry name" value="Flavodoxin/NO_synth"/>
</dbReference>
<reference evidence="11 12" key="1">
    <citation type="submission" date="2017-09" db="EMBL/GenBank/DDBJ databases">
        <title>Complete circularized genomes of four mosquito-derived Elizabethkingia anophelis isolates.</title>
        <authorList>
            <person name="Nicholson A.C."/>
            <person name="Xu J."/>
        </authorList>
    </citation>
    <scope>NUCLEOTIDE SEQUENCE [LARGE SCALE GENOMIC DNA]</scope>
    <source>
        <strain evidence="11 12">R26</strain>
    </source>
</reference>
<dbReference type="EMBL" id="CP023401">
    <property type="protein sequence ID" value="ATC36085.1"/>
    <property type="molecule type" value="Genomic_DNA"/>
</dbReference>
<evidence type="ECO:0000256" key="8">
    <source>
        <dbReference type="ARBA" id="ARBA00023192"/>
    </source>
</evidence>
<dbReference type="Gene3D" id="1.20.990.10">
    <property type="entry name" value="NADPH-cytochrome p450 Reductase, Chain A, domain 3"/>
    <property type="match status" value="1"/>
</dbReference>
<dbReference type="PROSITE" id="PS50902">
    <property type="entry name" value="FLAVODOXIN_LIKE"/>
    <property type="match status" value="1"/>
</dbReference>
<evidence type="ECO:0000256" key="2">
    <source>
        <dbReference type="ARBA" id="ARBA00001974"/>
    </source>
</evidence>
<comment type="cofactor">
    <cofactor evidence="1">
        <name>FMN</name>
        <dbReference type="ChEBI" id="CHEBI:58210"/>
    </cofactor>
</comment>
<keyword evidence="3" id="KW-0285">Flavoprotein</keyword>
<sequence>MLSETKLQVLKEISSGFSRDEAIWASGYLAGLAGTSAAVADLPPQLNTHTTAVKKITLVYGTETGNSKKLATELAGVAKKKGIQVKLGDLSQYKPKDLAKEEYLFVVISTQGEGEPPILAKKFYDYIHENELNLSNIKFGVLALGDSTYPQFCKTGEDLDTRFEVLGAERIIPLKRCDIDYEEDAHRWLDHIFEVVQNKEAGTSPAKASSGRKKYQGKVSAIINLNDITSDKETYHIEIETEEPIAYRPGDALGVIPFNPKSVVEEIIGLTGIDPGKQIQTTRVTASVEELLHQHLNISYLLKTTVAQYAQITGQDIPETRLSLLDLLRIYPVKNAEEFEDIIKVLTVQAPRLYSVSSSPEAHGDSEIHITVAKSEFFINDKKQNGLCSGFLSEFEEDGTVEFYIQEAKHFKLPETAKDIIMIGPGTGIAPFRSFLWERDATGAEGRNWLFFGDRNFVSDFLYQSEFQDFLKTGALTNLDLAFSRDTAEKVYVQHRLQQKSLEVFQWLEGGASVYVCGAKEPMSKDVEETLLHIIQHEGKRNEDEAKNYLEELELSGRYAKDVY</sequence>
<dbReference type="Gene3D" id="2.40.30.10">
    <property type="entry name" value="Translation factors"/>
    <property type="match status" value="1"/>
</dbReference>
<feature type="domain" description="Flavodoxin-like" evidence="9">
    <location>
        <begin position="56"/>
        <end position="193"/>
    </location>
</feature>
<proteinExistence type="predicted"/>
<evidence type="ECO:0000256" key="6">
    <source>
        <dbReference type="ARBA" id="ARBA00022857"/>
    </source>
</evidence>
<evidence type="ECO:0000256" key="1">
    <source>
        <dbReference type="ARBA" id="ARBA00001917"/>
    </source>
</evidence>
<dbReference type="InterPro" id="IPR017927">
    <property type="entry name" value="FAD-bd_FR_type"/>
</dbReference>
<protein>
    <submittedName>
        <fullName evidence="11">Sulfite reductase</fullName>
    </submittedName>
</protein>
<dbReference type="Gene3D" id="3.40.50.80">
    <property type="entry name" value="Nucleotide-binding domain of ferredoxin-NADP reductase (FNR) module"/>
    <property type="match status" value="1"/>
</dbReference>
<dbReference type="InterPro" id="IPR017938">
    <property type="entry name" value="Riboflavin_synthase-like_b-brl"/>
</dbReference>
<dbReference type="PROSITE" id="PS51384">
    <property type="entry name" value="FAD_FR"/>
    <property type="match status" value="1"/>
</dbReference>
<dbReference type="PRINTS" id="PR00371">
    <property type="entry name" value="FPNCR"/>
</dbReference>
<dbReference type="InterPro" id="IPR023173">
    <property type="entry name" value="NADPH_Cyt_P450_Rdtase_alpha"/>
</dbReference>
<dbReference type="InterPro" id="IPR001709">
    <property type="entry name" value="Flavoprot_Pyr_Nucl_cyt_Rdtase"/>
</dbReference>
<dbReference type="Proteomes" id="UP000190057">
    <property type="component" value="Chromosome"/>
</dbReference>
<evidence type="ECO:0000256" key="7">
    <source>
        <dbReference type="ARBA" id="ARBA00023002"/>
    </source>
</evidence>
<dbReference type="PANTHER" id="PTHR19384:SF128">
    <property type="entry name" value="NADPH OXIDOREDUCTASE A"/>
    <property type="match status" value="1"/>
</dbReference>
<dbReference type="InterPro" id="IPR001433">
    <property type="entry name" value="OxRdtase_FAD/NAD-bd"/>
</dbReference>
<dbReference type="GeneID" id="56684327"/>
<dbReference type="InterPro" id="IPR029039">
    <property type="entry name" value="Flavoprotein-like_sf"/>
</dbReference>
<dbReference type="Pfam" id="PF00667">
    <property type="entry name" value="FAD_binding_1"/>
    <property type="match status" value="1"/>
</dbReference>
<keyword evidence="12" id="KW-1185">Reference proteome</keyword>
<dbReference type="Pfam" id="PF00258">
    <property type="entry name" value="Flavodoxin_1"/>
    <property type="match status" value="1"/>
</dbReference>
<dbReference type="Pfam" id="PF00175">
    <property type="entry name" value="NAD_binding_1"/>
    <property type="match status" value="1"/>
</dbReference>
<organism evidence="11 12">
    <name type="scientific">Elizabethkingia anophelis R26</name>
    <dbReference type="NCBI Taxonomy" id="1246994"/>
    <lineage>
        <taxon>Bacteria</taxon>
        <taxon>Pseudomonadati</taxon>
        <taxon>Bacteroidota</taxon>
        <taxon>Flavobacteriia</taxon>
        <taxon>Flavobacteriales</taxon>
        <taxon>Weeksellaceae</taxon>
        <taxon>Elizabethkingia</taxon>
    </lineage>
</organism>
<keyword evidence="7" id="KW-0560">Oxidoreductase</keyword>
<evidence type="ECO:0000313" key="12">
    <source>
        <dbReference type="Proteomes" id="UP000190057"/>
    </source>
</evidence>
<keyword evidence="5" id="KW-0274">FAD</keyword>